<accession>A0ABT1GAG7</accession>
<feature type="region of interest" description="Disordered" evidence="1">
    <location>
        <begin position="51"/>
        <end position="71"/>
    </location>
</feature>
<organism evidence="2 3">
    <name type="scientific">Natronospira proteinivora</name>
    <dbReference type="NCBI Taxonomy" id="1807133"/>
    <lineage>
        <taxon>Bacteria</taxon>
        <taxon>Pseudomonadati</taxon>
        <taxon>Pseudomonadota</taxon>
        <taxon>Gammaproteobacteria</taxon>
        <taxon>Natronospirales</taxon>
        <taxon>Natronospiraceae</taxon>
        <taxon>Natronospira</taxon>
    </lineage>
</organism>
<dbReference type="Proteomes" id="UP001523550">
    <property type="component" value="Unassembled WGS sequence"/>
</dbReference>
<proteinExistence type="predicted"/>
<evidence type="ECO:0008006" key="4">
    <source>
        <dbReference type="Google" id="ProtNLM"/>
    </source>
</evidence>
<evidence type="ECO:0000256" key="1">
    <source>
        <dbReference type="SAM" id="MobiDB-lite"/>
    </source>
</evidence>
<comment type="caution">
    <text evidence="2">The sequence shown here is derived from an EMBL/GenBank/DDBJ whole genome shotgun (WGS) entry which is preliminary data.</text>
</comment>
<keyword evidence="3" id="KW-1185">Reference proteome</keyword>
<gene>
    <name evidence="2" type="ORF">J2T60_002316</name>
</gene>
<evidence type="ECO:0000313" key="2">
    <source>
        <dbReference type="EMBL" id="MCP1728316.1"/>
    </source>
</evidence>
<evidence type="ECO:0000313" key="3">
    <source>
        <dbReference type="Proteomes" id="UP001523550"/>
    </source>
</evidence>
<protein>
    <recommendedName>
        <fullName evidence="4">Secreted protein</fullName>
    </recommendedName>
</protein>
<reference evidence="2 3" key="1">
    <citation type="submission" date="2022-03" db="EMBL/GenBank/DDBJ databases">
        <title>Genomic Encyclopedia of Type Strains, Phase III (KMG-III): the genomes of soil and plant-associated and newly described type strains.</title>
        <authorList>
            <person name="Whitman W."/>
        </authorList>
    </citation>
    <scope>NUCLEOTIDE SEQUENCE [LARGE SCALE GENOMIC DNA]</scope>
    <source>
        <strain evidence="2 3">BSker1</strain>
    </source>
</reference>
<dbReference type="EMBL" id="JALJYF010000002">
    <property type="protein sequence ID" value="MCP1728316.1"/>
    <property type="molecule type" value="Genomic_DNA"/>
</dbReference>
<name>A0ABT1GAG7_9GAMM</name>
<sequence>MGKRRRAPGHPARTFIGFYWIRLFLRPCCSTLTVALVAVFDDRITAAAMAPGRAPSLTHSQGPGEKRWKPLAPCNERLTPRISG</sequence>